<sequence>MAATAGAAAASWRSSSCHTGYVVDSDARRCLEALQSRVQQHGEALALLQSRHEQLLQQREQQAALELQAEALAAQVAAMRNAQYRALAEAAVTFVFAMWLLGRWIVKSFCKAEDAIQRTAVYAMRPPPAAAAAPAAATAGTGTAPSMSVASASPPLSAGADKAASVVSATAAAAPALPPVMGTADGTKVVELAQIQAMAGQPLDLTSARLGQMVVRGPGWVPATAATAATAAAGGGEDGDVDGGAGHVGVITCVSSCGAMVLWAKTGVTVNARLQPPPPPLQQFGSGGGGAAGGAKGAAAAAAAARGGAKLCVAIEHARAEAAAVDRRQADTWVITTLVIVACMMLWAILAMSAKEIATQAELTAATAAANAANAAAARSSAATRSDASSGSSSRTSPGPSAQLAQQVTPLSTLRVGAGPPLTYSSAHVGQLVVRGPGWSEKEDGDQDGGDGHLGMVLEASGLHVSSMGPNVRIRWCETGMETKLYLQQPAGSSSCTSGGGGGGAAASRARSKLCVAVVEVLGEQQQAKQA</sequence>
<keyword evidence="3" id="KW-0472">Membrane</keyword>
<evidence type="ECO:0000256" key="3">
    <source>
        <dbReference type="SAM" id="Phobius"/>
    </source>
</evidence>
<dbReference type="GO" id="GO:0004842">
    <property type="term" value="F:ubiquitin-protein transferase activity"/>
    <property type="evidence" value="ECO:0007669"/>
    <property type="project" value="InterPro"/>
</dbReference>
<name>A0A835TCP2_9CHLO</name>
<evidence type="ECO:0000256" key="1">
    <source>
        <dbReference type="SAM" id="Coils"/>
    </source>
</evidence>
<evidence type="ECO:0000313" key="4">
    <source>
        <dbReference type="EMBL" id="KAG2443047.1"/>
    </source>
</evidence>
<gene>
    <name evidence="4" type="ORF">HYH02_009462</name>
</gene>
<organism evidence="4 5">
    <name type="scientific">Chlamydomonas schloesseri</name>
    <dbReference type="NCBI Taxonomy" id="2026947"/>
    <lineage>
        <taxon>Eukaryota</taxon>
        <taxon>Viridiplantae</taxon>
        <taxon>Chlorophyta</taxon>
        <taxon>core chlorophytes</taxon>
        <taxon>Chlorophyceae</taxon>
        <taxon>CS clade</taxon>
        <taxon>Chlamydomonadales</taxon>
        <taxon>Chlamydomonadaceae</taxon>
        <taxon>Chlamydomonas</taxon>
    </lineage>
</organism>
<dbReference type="GO" id="GO:0046872">
    <property type="term" value="F:metal ion binding"/>
    <property type="evidence" value="ECO:0007669"/>
    <property type="project" value="InterPro"/>
</dbReference>
<keyword evidence="3" id="KW-1133">Transmembrane helix</keyword>
<keyword evidence="5" id="KW-1185">Reference proteome</keyword>
<reference evidence="4" key="1">
    <citation type="journal article" date="2020" name="bioRxiv">
        <title>Comparative genomics of Chlamydomonas.</title>
        <authorList>
            <person name="Craig R.J."/>
            <person name="Hasan A.R."/>
            <person name="Ness R.W."/>
            <person name="Keightley P.D."/>
        </authorList>
    </citation>
    <scope>NUCLEOTIDE SEQUENCE</scope>
    <source>
        <strain evidence="4">CCAP 11/173</strain>
    </source>
</reference>
<feature type="compositionally biased region" description="Low complexity" evidence="2">
    <location>
        <begin position="381"/>
        <end position="402"/>
    </location>
</feature>
<dbReference type="SUPFAM" id="SSF159034">
    <property type="entry name" value="Mib/herc2 domain-like"/>
    <property type="match status" value="1"/>
</dbReference>
<keyword evidence="3" id="KW-0812">Transmembrane</keyword>
<evidence type="ECO:0000313" key="5">
    <source>
        <dbReference type="Proteomes" id="UP000613740"/>
    </source>
</evidence>
<feature type="coiled-coil region" evidence="1">
    <location>
        <begin position="31"/>
        <end position="82"/>
    </location>
</feature>
<feature type="region of interest" description="Disordered" evidence="2">
    <location>
        <begin position="381"/>
        <end position="406"/>
    </location>
</feature>
<evidence type="ECO:0000256" key="2">
    <source>
        <dbReference type="SAM" id="MobiDB-lite"/>
    </source>
</evidence>
<comment type="caution">
    <text evidence="4">The sequence shown here is derived from an EMBL/GenBank/DDBJ whole genome shotgun (WGS) entry which is preliminary data.</text>
</comment>
<dbReference type="EMBL" id="JAEHOD010000032">
    <property type="protein sequence ID" value="KAG2443047.1"/>
    <property type="molecule type" value="Genomic_DNA"/>
</dbReference>
<protein>
    <submittedName>
        <fullName evidence="4">Uncharacterized protein</fullName>
    </submittedName>
</protein>
<dbReference type="Proteomes" id="UP000613740">
    <property type="component" value="Unassembled WGS sequence"/>
</dbReference>
<proteinExistence type="predicted"/>
<dbReference type="AlphaFoldDB" id="A0A835TCP2"/>
<keyword evidence="1" id="KW-0175">Coiled coil</keyword>
<dbReference type="Gene3D" id="2.30.30.40">
    <property type="entry name" value="SH3 Domains"/>
    <property type="match status" value="1"/>
</dbReference>
<dbReference type="InterPro" id="IPR037252">
    <property type="entry name" value="Mib_Herc2_sf"/>
</dbReference>
<feature type="transmembrane region" description="Helical" evidence="3">
    <location>
        <begin position="333"/>
        <end position="352"/>
    </location>
</feature>
<accession>A0A835TCP2</accession>